<dbReference type="EMBL" id="CALNXJ010000003">
    <property type="protein sequence ID" value="CAH3036693.1"/>
    <property type="molecule type" value="Genomic_DNA"/>
</dbReference>
<evidence type="ECO:0000256" key="7">
    <source>
        <dbReference type="ARBA" id="ARBA00023180"/>
    </source>
</evidence>
<dbReference type="GO" id="GO:0005975">
    <property type="term" value="P:carbohydrate metabolic process"/>
    <property type="evidence" value="ECO:0007669"/>
    <property type="project" value="UniProtKB-ARBA"/>
</dbReference>
<keyword evidence="4 8" id="KW-0812">Transmembrane</keyword>
<evidence type="ECO:0000313" key="10">
    <source>
        <dbReference type="EMBL" id="CAH3036693.1"/>
    </source>
</evidence>
<gene>
    <name evidence="10" type="ORF">PMEA_00017052</name>
</gene>
<feature type="transmembrane region" description="Helical" evidence="8">
    <location>
        <begin position="205"/>
        <end position="227"/>
    </location>
</feature>
<comment type="subcellular location">
    <subcellularLocation>
        <location evidence="1">Membrane</location>
        <topology evidence="1">Multi-pass membrane protein</topology>
    </subcellularLocation>
</comment>
<feature type="transmembrane region" description="Helical" evidence="8">
    <location>
        <begin position="406"/>
        <end position="423"/>
    </location>
</feature>
<proteinExistence type="inferred from homology"/>
<dbReference type="GO" id="GO:0005794">
    <property type="term" value="C:Golgi apparatus"/>
    <property type="evidence" value="ECO:0007669"/>
    <property type="project" value="UniProtKB-ARBA"/>
</dbReference>
<evidence type="ECO:0000256" key="3">
    <source>
        <dbReference type="ARBA" id="ARBA00022679"/>
    </source>
</evidence>
<dbReference type="GO" id="GO:0016740">
    <property type="term" value="F:transferase activity"/>
    <property type="evidence" value="ECO:0007669"/>
    <property type="project" value="UniProtKB-KW"/>
</dbReference>
<sequence>MMNVENATNLTEGQGHLPSKGSLSIHQKALYLFWLSVISLAVFRKLLFFFKVPAIHTFRLIASDNENCQLGWAENGDVPQQAVQSKEHHAIVQENDVGAKSASQAPGSSRPSVDHFLFTVAVFGFIMFFYYLCDDEHYFPVTERTYSRDLFWFLVLLLFAVSVGMTRKETTDKILNREQTEEWKGWMQVMFVWYHYFKAAETYNAIRVFIAAYVWMTGFGNFSFFWVRRDFSLYRVLKMLFRLNFLVVITCLVVRNEYMLYYICPMHTFWFLSVYCFMKLLNTWNEDPKKMTVKFMIYFLLVFLMFDVPGVGNVVFKPLSFILSYENSLHEWMFRAGLDHYATLLGMLCAYFHPNFERLMRYLDEKSSVKRIAIRCGIASICLTAFALWVRYIFALEKYEYNKLHPYFSFVPLLSYIFLRNVLPVFRKYYFYMFTWLGKVTLETYISQLHIYLQGNAKFLISFFPGYPLLNFAFASVLYLFLSYQLFHLTVDISSFLIPKDYNSLMKTLAIGIVWLTMCYFAGFSLTGLYFS</sequence>
<feature type="transmembrane region" description="Helical" evidence="8">
    <location>
        <begin position="332"/>
        <end position="352"/>
    </location>
</feature>
<feature type="transmembrane region" description="Helical" evidence="8">
    <location>
        <begin position="293"/>
        <end position="312"/>
    </location>
</feature>
<feature type="transmembrane region" description="Helical" evidence="8">
    <location>
        <begin position="29"/>
        <end position="50"/>
    </location>
</feature>
<keyword evidence="11" id="KW-1185">Reference proteome</keyword>
<evidence type="ECO:0000256" key="4">
    <source>
        <dbReference type="ARBA" id="ARBA00022692"/>
    </source>
</evidence>
<evidence type="ECO:0000256" key="5">
    <source>
        <dbReference type="ARBA" id="ARBA00022989"/>
    </source>
</evidence>
<keyword evidence="6 8" id="KW-0472">Membrane</keyword>
<feature type="transmembrane region" description="Helical" evidence="8">
    <location>
        <begin position="145"/>
        <end position="165"/>
    </location>
</feature>
<dbReference type="InterPro" id="IPR012419">
    <property type="entry name" value="Cas1_AcylTrans_dom"/>
</dbReference>
<evidence type="ECO:0000256" key="1">
    <source>
        <dbReference type="ARBA" id="ARBA00004141"/>
    </source>
</evidence>
<feature type="transmembrane region" description="Helical" evidence="8">
    <location>
        <begin position="260"/>
        <end position="281"/>
    </location>
</feature>
<feature type="transmembrane region" description="Helical" evidence="8">
    <location>
        <begin position="372"/>
        <end position="394"/>
    </location>
</feature>
<dbReference type="PANTHER" id="PTHR13533:SF45">
    <property type="entry name" value="CAS1P 10 TM ACYL TRANSFERASE DOMAIN-CONTAINING PROTEIN"/>
    <property type="match status" value="1"/>
</dbReference>
<comment type="caution">
    <text evidence="10">The sequence shown here is derived from an EMBL/GenBank/DDBJ whole genome shotgun (WGS) entry which is preliminary data.</text>
</comment>
<protein>
    <recommendedName>
        <fullName evidence="9">Cas1p 10 TM acyl transferase domain-containing protein</fullName>
    </recommendedName>
</protein>
<evidence type="ECO:0000256" key="8">
    <source>
        <dbReference type="SAM" id="Phobius"/>
    </source>
</evidence>
<keyword evidence="5 8" id="KW-1133">Transmembrane helix</keyword>
<dbReference type="AlphaFoldDB" id="A0AAU9VQN5"/>
<evidence type="ECO:0000256" key="6">
    <source>
        <dbReference type="ARBA" id="ARBA00023136"/>
    </source>
</evidence>
<feature type="transmembrane region" description="Helical" evidence="8">
    <location>
        <begin position="239"/>
        <end position="254"/>
    </location>
</feature>
<feature type="transmembrane region" description="Helical" evidence="8">
    <location>
        <begin position="116"/>
        <end position="133"/>
    </location>
</feature>
<feature type="domain" description="Cas1p 10 TM acyl transferase" evidence="9">
    <location>
        <begin position="92"/>
        <end position="509"/>
    </location>
</feature>
<name>A0AAU9VQN5_9CNID</name>
<dbReference type="PANTHER" id="PTHR13533">
    <property type="entry name" value="N-ACETYLNEURAMINATE 9-O-ACETYLTRANSFERASE"/>
    <property type="match status" value="1"/>
</dbReference>
<dbReference type="GO" id="GO:0016020">
    <property type="term" value="C:membrane"/>
    <property type="evidence" value="ECO:0007669"/>
    <property type="project" value="UniProtKB-SubCell"/>
</dbReference>
<dbReference type="Pfam" id="PF07779">
    <property type="entry name" value="Cas1_AcylT"/>
    <property type="match status" value="1"/>
</dbReference>
<accession>A0AAU9VQN5</accession>
<organism evidence="10 11">
    <name type="scientific">Pocillopora meandrina</name>
    <dbReference type="NCBI Taxonomy" id="46732"/>
    <lineage>
        <taxon>Eukaryota</taxon>
        <taxon>Metazoa</taxon>
        <taxon>Cnidaria</taxon>
        <taxon>Anthozoa</taxon>
        <taxon>Hexacorallia</taxon>
        <taxon>Scleractinia</taxon>
        <taxon>Astrocoeniina</taxon>
        <taxon>Pocilloporidae</taxon>
        <taxon>Pocillopora</taxon>
    </lineage>
</organism>
<reference evidence="10 11" key="1">
    <citation type="submission" date="2022-05" db="EMBL/GenBank/DDBJ databases">
        <authorList>
            <consortium name="Genoscope - CEA"/>
            <person name="William W."/>
        </authorList>
    </citation>
    <scope>NUCLEOTIDE SEQUENCE [LARGE SCALE GENOMIC DNA]</scope>
</reference>
<comment type="similarity">
    <text evidence="2">Belongs to the PC-esterase family. CASD1 subfamily.</text>
</comment>
<dbReference type="Proteomes" id="UP001159428">
    <property type="component" value="Unassembled WGS sequence"/>
</dbReference>
<evidence type="ECO:0000259" key="9">
    <source>
        <dbReference type="Pfam" id="PF07779"/>
    </source>
</evidence>
<feature type="transmembrane region" description="Helical" evidence="8">
    <location>
        <begin position="467"/>
        <end position="487"/>
    </location>
</feature>
<keyword evidence="3" id="KW-0808">Transferase</keyword>
<evidence type="ECO:0000313" key="11">
    <source>
        <dbReference type="Proteomes" id="UP001159428"/>
    </source>
</evidence>
<keyword evidence="7" id="KW-0325">Glycoprotein</keyword>
<feature type="transmembrane region" description="Helical" evidence="8">
    <location>
        <begin position="508"/>
        <end position="531"/>
    </location>
</feature>
<evidence type="ECO:0000256" key="2">
    <source>
        <dbReference type="ARBA" id="ARBA00010666"/>
    </source>
</evidence>